<proteinExistence type="predicted"/>
<gene>
    <name evidence="3" type="ORF">PIB30_096081</name>
</gene>
<dbReference type="PANTHER" id="PTHR13466:SF22">
    <property type="entry name" value="MEMBRANE PROTEIN, PUTATIVE-RELATED"/>
    <property type="match status" value="1"/>
</dbReference>
<name>A0ABU6YW86_9FABA</name>
<feature type="region of interest" description="Disordered" evidence="2">
    <location>
        <begin position="79"/>
        <end position="243"/>
    </location>
</feature>
<protein>
    <submittedName>
        <fullName evidence="3">Uncharacterized protein</fullName>
    </submittedName>
</protein>
<keyword evidence="4" id="KW-1185">Reference proteome</keyword>
<feature type="compositionally biased region" description="Basic and acidic residues" evidence="2">
    <location>
        <begin position="186"/>
        <end position="243"/>
    </location>
</feature>
<feature type="compositionally biased region" description="Low complexity" evidence="2">
    <location>
        <begin position="119"/>
        <end position="129"/>
    </location>
</feature>
<organism evidence="3 4">
    <name type="scientific">Stylosanthes scabra</name>
    <dbReference type="NCBI Taxonomy" id="79078"/>
    <lineage>
        <taxon>Eukaryota</taxon>
        <taxon>Viridiplantae</taxon>
        <taxon>Streptophyta</taxon>
        <taxon>Embryophyta</taxon>
        <taxon>Tracheophyta</taxon>
        <taxon>Spermatophyta</taxon>
        <taxon>Magnoliopsida</taxon>
        <taxon>eudicotyledons</taxon>
        <taxon>Gunneridae</taxon>
        <taxon>Pentapetalae</taxon>
        <taxon>rosids</taxon>
        <taxon>fabids</taxon>
        <taxon>Fabales</taxon>
        <taxon>Fabaceae</taxon>
        <taxon>Papilionoideae</taxon>
        <taxon>50 kb inversion clade</taxon>
        <taxon>dalbergioids sensu lato</taxon>
        <taxon>Dalbergieae</taxon>
        <taxon>Pterocarpus clade</taxon>
        <taxon>Stylosanthes</taxon>
    </lineage>
</organism>
<dbReference type="EMBL" id="JASCZI010243901">
    <property type="protein sequence ID" value="MED6213731.1"/>
    <property type="molecule type" value="Genomic_DNA"/>
</dbReference>
<dbReference type="Proteomes" id="UP001341840">
    <property type="component" value="Unassembled WGS sequence"/>
</dbReference>
<evidence type="ECO:0000313" key="3">
    <source>
        <dbReference type="EMBL" id="MED6213731.1"/>
    </source>
</evidence>
<dbReference type="PANTHER" id="PTHR13466">
    <property type="entry name" value="TEX2 PROTEIN-RELATED"/>
    <property type="match status" value="1"/>
</dbReference>
<evidence type="ECO:0000256" key="2">
    <source>
        <dbReference type="SAM" id="MobiDB-lite"/>
    </source>
</evidence>
<accession>A0ABU6YW86</accession>
<evidence type="ECO:0000313" key="4">
    <source>
        <dbReference type="Proteomes" id="UP001341840"/>
    </source>
</evidence>
<feature type="compositionally biased region" description="Polar residues" evidence="2">
    <location>
        <begin position="79"/>
        <end position="99"/>
    </location>
</feature>
<reference evidence="3 4" key="1">
    <citation type="journal article" date="2023" name="Plants (Basel)">
        <title>Bridging the Gap: Combining Genomics and Transcriptomics Approaches to Understand Stylosanthes scabra, an Orphan Legume from the Brazilian Caatinga.</title>
        <authorList>
            <person name="Ferreira-Neto J.R.C."/>
            <person name="da Silva M.D."/>
            <person name="Binneck E."/>
            <person name="de Melo N.F."/>
            <person name="da Silva R.H."/>
            <person name="de Melo A.L.T.M."/>
            <person name="Pandolfi V."/>
            <person name="Bustamante F.O."/>
            <person name="Brasileiro-Vidal A.C."/>
            <person name="Benko-Iseppon A.M."/>
        </authorList>
    </citation>
    <scope>NUCLEOTIDE SEQUENCE [LARGE SCALE GENOMIC DNA]</scope>
    <source>
        <tissue evidence="3">Leaves</tissue>
    </source>
</reference>
<sequence>MPDIDFSLESSVGERKIASGHIASYLVNRIKVGIWETLVLPNCECICIPWMLAEKNDWVPRTVAPFIWINQEFAIVSSNDSNNQPSGGVKGNASTSSTGSDHKQQRPKIPKPSKEPTGRPQNSSSQPSEENNRKLEELTMPLLENNKPLETRDSEQFGTPSQKDEDETSEHRMEDNSQIISVDRSLVAEKRNHSIEQDEGTPRKMGRRERMFDLRKKMGEKFEEKRRHLEEKSRHIVEKMRGP</sequence>
<comment type="subcellular location">
    <subcellularLocation>
        <location evidence="1">Endoplasmic reticulum membrane</location>
    </subcellularLocation>
</comment>
<evidence type="ECO:0000256" key="1">
    <source>
        <dbReference type="ARBA" id="ARBA00004586"/>
    </source>
</evidence>
<comment type="caution">
    <text evidence="3">The sequence shown here is derived from an EMBL/GenBank/DDBJ whole genome shotgun (WGS) entry which is preliminary data.</text>
</comment>